<reference evidence="2 3" key="1">
    <citation type="journal article" date="2007" name="PLoS Pathog.">
        <title>Genome sequence of Babesia bovis and comparative analysis of apicomplexan hemoprotozoa.</title>
        <authorList>
            <person name="Brayton K.A."/>
            <person name="Lau A.O.T."/>
            <person name="Herndon D.R."/>
            <person name="Hannick L."/>
            <person name="Kappmeyer L.S."/>
            <person name="Berens S.J."/>
            <person name="Bidwell S.L."/>
            <person name="Brown W.C."/>
            <person name="Crabtree J."/>
            <person name="Fadrosh D."/>
            <person name="Feldblum T."/>
            <person name="Forberger H.A."/>
            <person name="Haas B.J."/>
            <person name="Howell J.M."/>
            <person name="Khouri H."/>
            <person name="Koo H."/>
            <person name="Mann D.J."/>
            <person name="Norimine J."/>
            <person name="Paulsen I.T."/>
            <person name="Radune D."/>
            <person name="Ren Q."/>
            <person name="Smith R.K. Jr."/>
            <person name="Suarez C.E."/>
            <person name="White O."/>
            <person name="Wortman J.R."/>
            <person name="Knowles D.P. Jr."/>
            <person name="McElwain T.F."/>
            <person name="Nene V.M."/>
        </authorList>
    </citation>
    <scope>NUCLEOTIDE SEQUENCE [LARGE SCALE GENOMIC DNA]</scope>
    <source>
        <strain evidence="2">T2Bo</strain>
    </source>
</reference>
<proteinExistence type="predicted"/>
<comment type="caution">
    <text evidence="2">The sequence shown here is derived from an EMBL/GenBank/DDBJ whole genome shotgun (WGS) entry which is preliminary data.</text>
</comment>
<dbReference type="GeneID" id="5479413"/>
<dbReference type="Pfam" id="PF26188">
    <property type="entry name" value="RESC6"/>
    <property type="match status" value="1"/>
</dbReference>
<accession>A7AM16</accession>
<dbReference type="Proteomes" id="UP000002173">
    <property type="component" value="Unassembled WGS sequence"/>
</dbReference>
<organism evidence="2 3">
    <name type="scientific">Babesia bovis</name>
    <dbReference type="NCBI Taxonomy" id="5865"/>
    <lineage>
        <taxon>Eukaryota</taxon>
        <taxon>Sar</taxon>
        <taxon>Alveolata</taxon>
        <taxon>Apicomplexa</taxon>
        <taxon>Aconoidasida</taxon>
        <taxon>Piroplasmida</taxon>
        <taxon>Babesiidae</taxon>
        <taxon>Babesia</taxon>
    </lineage>
</organism>
<dbReference type="VEuPathDB" id="PiroplasmaDB:BBOV_III000330"/>
<evidence type="ECO:0000313" key="3">
    <source>
        <dbReference type="Proteomes" id="UP000002173"/>
    </source>
</evidence>
<keyword evidence="3" id="KW-1185">Reference proteome</keyword>
<evidence type="ECO:0000313" key="2">
    <source>
        <dbReference type="EMBL" id="EDO07600.1"/>
    </source>
</evidence>
<dbReference type="EMBL" id="AAXT01000001">
    <property type="protein sequence ID" value="EDO07600.1"/>
    <property type="molecule type" value="Genomic_DNA"/>
</dbReference>
<dbReference type="AlphaFoldDB" id="A7AM16"/>
<evidence type="ECO:0000259" key="1">
    <source>
        <dbReference type="Pfam" id="PF26188"/>
    </source>
</evidence>
<dbReference type="eggNOG" id="ENOG502QX4K">
    <property type="taxonomic scope" value="Eukaryota"/>
</dbReference>
<dbReference type="RefSeq" id="XP_001611168.1">
    <property type="nucleotide sequence ID" value="XM_001611118.1"/>
</dbReference>
<dbReference type="InterPro" id="IPR058917">
    <property type="entry name" value="RESC6_dom"/>
</dbReference>
<dbReference type="KEGG" id="bbo:BBOV_III000330"/>
<feature type="domain" description="RNA-editing substrate-binding complex 6 protein" evidence="1">
    <location>
        <begin position="177"/>
        <end position="384"/>
    </location>
</feature>
<dbReference type="OMA" id="PQCIANT"/>
<reference evidence="3" key="2">
    <citation type="journal article" date="2020" name="Data Brief">
        <title>Transcriptome dataset of Babesia bovis life stages within vertebrate and invertebrate hosts.</title>
        <authorList>
            <person name="Ueti M.W."/>
            <person name="Johnson W.C."/>
            <person name="Kappmeyer L.S."/>
            <person name="Herndon D.R."/>
            <person name="Mousel M.R."/>
            <person name="Reif K.E."/>
            <person name="Taus N.S."/>
            <person name="Ifeonu O.O."/>
            <person name="Silva J.C."/>
            <person name="Suarez C.E."/>
            <person name="Brayton K.A."/>
        </authorList>
    </citation>
    <scope>NUCLEOTIDE SEQUENCE [LARGE SCALE GENOMIC DNA]</scope>
</reference>
<gene>
    <name evidence="2" type="ORF">BBOV_III000330</name>
</gene>
<name>A7AM16_BABBO</name>
<sequence length="635" mass="71983">MKLPFLLNSALKANSLKDVEAIIRKLEKLIPKLQGAQVSNVLNILSKKEIEHDKTSWFRLLRVLLPDGNLKNTANSDIFTLESDNQGQNHLNSRIAVLNENTEISNNGHYKNDHHVGKGGYEYNGDARRNIPSSPLYTYEIKDVIIVLNAFAKVDVLPAEFMQVIIDIVKIHISTIGSREISTLVHRFGKHNMIDHANIVLENYRNTTECLENETDYSMMLTTLLLNKEKLKSSTAYNELIESIDAKSAFMSDKSLAILVNSLAKSGHDEHGILTLLVPLITRRCRTSSFDSMAISQIANGVARLNYLDEDLMKEIALRSCQDISKFSTRCKVTILNAFHKLNVFNYGLFKTLIRDLESCNTEMTPQCIANTVAAVAYFSRKLDREDIIPLFKALHRKVCMMKSLEHFTIQNQVNILNGFSKVGIYDPEIYNRISSNIMLHMENIKPIDLAIMLNVFARAKHIHPLAIHLCENVENYLCGMKPQEITCCISSINQLRNISVKSKMDSEHIWVTGIRSIKGFLCMEPNLIACFRPLDIRLVIVSLSESGIVDQTLYALLLRRLEHEARNATIWDLVCIFSSLIKDKYPVEVTLLDAIDASLPFIGKCKRRGKADMETLKRVIEQMGISHPLIDKLN</sequence>
<protein>
    <recommendedName>
        <fullName evidence="1">RNA-editing substrate-binding complex 6 protein domain-containing protein</fullName>
    </recommendedName>
</protein>
<reference evidence="3" key="3">
    <citation type="journal article" date="2021" name="Int. J. Parasitol.">
        <title>Comparative analysis of gene expression between Babesia bovis blood stages and kinetes allowed by improved genome annotation.</title>
        <authorList>
            <person name="Ueti M.W."/>
            <person name="Johnson W.C."/>
            <person name="Kappmeyer L.S."/>
            <person name="Herndon D.R."/>
            <person name="Mousel M.R."/>
            <person name="Reif K.E."/>
            <person name="Taus N.S."/>
            <person name="Ifeonu O.O."/>
            <person name="Silva J.C."/>
            <person name="Suarez C.E."/>
            <person name="Brayton K.A."/>
        </authorList>
    </citation>
    <scope>NUCLEOTIDE SEQUENCE [LARGE SCALE GENOMIC DNA]</scope>
</reference>
<dbReference type="InParanoid" id="A7AM16"/>